<feature type="compositionally biased region" description="Basic and acidic residues" evidence="1">
    <location>
        <begin position="77"/>
        <end position="92"/>
    </location>
</feature>
<reference evidence="2" key="1">
    <citation type="journal article" date="2023" name="Science">
        <title>Genome structures resolve the early diversification of teleost fishes.</title>
        <authorList>
            <person name="Parey E."/>
            <person name="Louis A."/>
            <person name="Montfort J."/>
            <person name="Bouchez O."/>
            <person name="Roques C."/>
            <person name="Iampietro C."/>
            <person name="Lluch J."/>
            <person name="Castinel A."/>
            <person name="Donnadieu C."/>
            <person name="Desvignes T."/>
            <person name="Floi Bucao C."/>
            <person name="Jouanno E."/>
            <person name="Wen M."/>
            <person name="Mejri S."/>
            <person name="Dirks R."/>
            <person name="Jansen H."/>
            <person name="Henkel C."/>
            <person name="Chen W.J."/>
            <person name="Zahm M."/>
            <person name="Cabau C."/>
            <person name="Klopp C."/>
            <person name="Thompson A.W."/>
            <person name="Robinson-Rechavi M."/>
            <person name="Braasch I."/>
            <person name="Lecointre G."/>
            <person name="Bobe J."/>
            <person name="Postlethwait J.H."/>
            <person name="Berthelot C."/>
            <person name="Roest Crollius H."/>
            <person name="Guiguen Y."/>
        </authorList>
    </citation>
    <scope>NUCLEOTIDE SEQUENCE</scope>
    <source>
        <strain evidence="2">WJC10195</strain>
    </source>
</reference>
<dbReference type="Proteomes" id="UP001152622">
    <property type="component" value="Chromosome 20"/>
</dbReference>
<accession>A0A9Q1EBQ8</accession>
<evidence type="ECO:0000256" key="1">
    <source>
        <dbReference type="SAM" id="MobiDB-lite"/>
    </source>
</evidence>
<evidence type="ECO:0000313" key="2">
    <source>
        <dbReference type="EMBL" id="KAJ8335825.1"/>
    </source>
</evidence>
<organism evidence="2 3">
    <name type="scientific">Synaphobranchus kaupii</name>
    <name type="common">Kaup's arrowtooth eel</name>
    <dbReference type="NCBI Taxonomy" id="118154"/>
    <lineage>
        <taxon>Eukaryota</taxon>
        <taxon>Metazoa</taxon>
        <taxon>Chordata</taxon>
        <taxon>Craniata</taxon>
        <taxon>Vertebrata</taxon>
        <taxon>Euteleostomi</taxon>
        <taxon>Actinopterygii</taxon>
        <taxon>Neopterygii</taxon>
        <taxon>Teleostei</taxon>
        <taxon>Anguilliformes</taxon>
        <taxon>Synaphobranchidae</taxon>
        <taxon>Synaphobranchus</taxon>
    </lineage>
</organism>
<protein>
    <submittedName>
        <fullName evidence="2">Uncharacterized protein</fullName>
    </submittedName>
</protein>
<dbReference type="EMBL" id="JAINUF010000020">
    <property type="protein sequence ID" value="KAJ8335825.1"/>
    <property type="molecule type" value="Genomic_DNA"/>
</dbReference>
<dbReference type="AlphaFoldDB" id="A0A9Q1EBQ8"/>
<feature type="region of interest" description="Disordered" evidence="1">
    <location>
        <begin position="61"/>
        <end position="92"/>
    </location>
</feature>
<evidence type="ECO:0000313" key="3">
    <source>
        <dbReference type="Proteomes" id="UP001152622"/>
    </source>
</evidence>
<comment type="caution">
    <text evidence="2">The sequence shown here is derived from an EMBL/GenBank/DDBJ whole genome shotgun (WGS) entry which is preliminary data.</text>
</comment>
<keyword evidence="3" id="KW-1185">Reference proteome</keyword>
<gene>
    <name evidence="2" type="ORF">SKAU_G00391670</name>
</gene>
<sequence length="92" mass="10132">MPVAVVTPDPAVLFGPVASYLRCPLRPRLVPSSPEMREPTAQELARLIHTCAEASRAHVQVEALSTANPRRRGTAKNNDEPRGRPSTRNKEH</sequence>
<proteinExistence type="predicted"/>
<name>A0A9Q1EBQ8_SYNKA</name>